<dbReference type="GeneID" id="5234488"/>
<name>A5DX76_LODEL</name>
<dbReference type="FunCoup" id="A5DX76">
    <property type="interactions" value="653"/>
</dbReference>
<dbReference type="GO" id="GO:0032468">
    <property type="term" value="P:Golgi calcium ion homeostasis"/>
    <property type="evidence" value="ECO:0007669"/>
    <property type="project" value="TreeGrafter"/>
</dbReference>
<sequence>MRYGKVVSYLALLSVSAFALQDTSGDNLAVGAAVLDNEPSHKSNGKLGVKLIEDEDNHPTPNNLKQPLNPHSSSNNYGSAAAAAAAIPDQSSEGDQPDTPSYNAFLMSISMIVVSEIGDKTFLIAALMAMRNSRLVVFSSAFSSLVVMTVLSGIVGHALPTLISQRITQFLASALFIIFGFKLLKEGLAMSKELGVDEELAEVEEEIASNKLNSQLNDMEGGVPAVTGSPQTSKLGEIGQQIQNLASFVFTPVWIQVFVMTFLGEWGDRSQIATIAMAAGSEYWFVIMGAIVGHGLCTAAACLGGKLLAKKISMRNVTLGGAVAFFVFAILYFYDAYYNVEA</sequence>
<evidence type="ECO:0000256" key="2">
    <source>
        <dbReference type="ARBA" id="ARBA00009190"/>
    </source>
</evidence>
<evidence type="ECO:0000256" key="3">
    <source>
        <dbReference type="ARBA" id="ARBA00022692"/>
    </source>
</evidence>
<dbReference type="AlphaFoldDB" id="A5DX76"/>
<dbReference type="PANTHER" id="PTHR12608">
    <property type="entry name" value="TRANSMEMBRANE PROTEIN HTP-1 RELATED"/>
    <property type="match status" value="1"/>
</dbReference>
<feature type="signal peptide" evidence="6">
    <location>
        <begin position="1"/>
        <end position="25"/>
    </location>
</feature>
<evidence type="ECO:0000256" key="6">
    <source>
        <dbReference type="RuleBase" id="RU365102"/>
    </source>
</evidence>
<dbReference type="EMBL" id="CH981525">
    <property type="protein sequence ID" value="EDK43784.1"/>
    <property type="molecule type" value="Genomic_DNA"/>
</dbReference>
<evidence type="ECO:0000256" key="5">
    <source>
        <dbReference type="ARBA" id="ARBA00023136"/>
    </source>
</evidence>
<comment type="similarity">
    <text evidence="2 6">Belongs to the GDT1 family.</text>
</comment>
<dbReference type="VEuPathDB" id="FungiDB:LELG_01963"/>
<dbReference type="GO" id="GO:0000329">
    <property type="term" value="C:fungal-type vacuole membrane"/>
    <property type="evidence" value="ECO:0007669"/>
    <property type="project" value="TreeGrafter"/>
</dbReference>
<feature type="transmembrane region" description="Helical" evidence="6">
    <location>
        <begin position="283"/>
        <end position="304"/>
    </location>
</feature>
<feature type="compositionally biased region" description="Polar residues" evidence="7">
    <location>
        <begin position="59"/>
        <end position="72"/>
    </location>
</feature>
<dbReference type="GO" id="GO:0005794">
    <property type="term" value="C:Golgi apparatus"/>
    <property type="evidence" value="ECO:0007669"/>
    <property type="project" value="TreeGrafter"/>
</dbReference>
<evidence type="ECO:0000256" key="4">
    <source>
        <dbReference type="ARBA" id="ARBA00022989"/>
    </source>
</evidence>
<proteinExistence type="inferred from homology"/>
<dbReference type="GO" id="GO:0032472">
    <property type="term" value="P:Golgi calcium ion transport"/>
    <property type="evidence" value="ECO:0007669"/>
    <property type="project" value="TreeGrafter"/>
</dbReference>
<dbReference type="PANTHER" id="PTHR12608:SF1">
    <property type="entry name" value="TRANSMEMBRANE PROTEIN 165"/>
    <property type="match status" value="1"/>
</dbReference>
<feature type="region of interest" description="Disordered" evidence="7">
    <location>
        <begin position="53"/>
        <end position="72"/>
    </location>
</feature>
<dbReference type="KEGG" id="lel:PVL30_001934"/>
<dbReference type="eggNOG" id="KOG2881">
    <property type="taxonomic scope" value="Eukaryota"/>
</dbReference>
<evidence type="ECO:0000313" key="8">
    <source>
        <dbReference type="EMBL" id="EDK43784.1"/>
    </source>
</evidence>
<feature type="transmembrane region" description="Helical" evidence="6">
    <location>
        <begin position="244"/>
        <end position="263"/>
    </location>
</feature>
<evidence type="ECO:0000256" key="7">
    <source>
        <dbReference type="SAM" id="MobiDB-lite"/>
    </source>
</evidence>
<accession>A5DX76</accession>
<dbReference type="HOGENOM" id="CLU_040186_0_0_1"/>
<dbReference type="STRING" id="379508.A5DX76"/>
<dbReference type="Pfam" id="PF01169">
    <property type="entry name" value="GDT1"/>
    <property type="match status" value="2"/>
</dbReference>
<feature type="transmembrane region" description="Helical" evidence="6">
    <location>
        <begin position="135"/>
        <end position="155"/>
    </location>
</feature>
<feature type="chain" id="PRO_5017494002" description="GDT1 family protein" evidence="6">
    <location>
        <begin position="26"/>
        <end position="342"/>
    </location>
</feature>
<reference evidence="8 9" key="1">
    <citation type="journal article" date="2009" name="Nature">
        <title>Evolution of pathogenicity and sexual reproduction in eight Candida genomes.</title>
        <authorList>
            <person name="Butler G."/>
            <person name="Rasmussen M.D."/>
            <person name="Lin M.F."/>
            <person name="Santos M.A."/>
            <person name="Sakthikumar S."/>
            <person name="Munro C.A."/>
            <person name="Rheinbay E."/>
            <person name="Grabherr M."/>
            <person name="Forche A."/>
            <person name="Reedy J.L."/>
            <person name="Agrafioti I."/>
            <person name="Arnaud M.B."/>
            <person name="Bates S."/>
            <person name="Brown A.J."/>
            <person name="Brunke S."/>
            <person name="Costanzo M.C."/>
            <person name="Fitzpatrick D.A."/>
            <person name="de Groot P.W."/>
            <person name="Harris D."/>
            <person name="Hoyer L.L."/>
            <person name="Hube B."/>
            <person name="Klis F.M."/>
            <person name="Kodira C."/>
            <person name="Lennard N."/>
            <person name="Logue M.E."/>
            <person name="Martin R."/>
            <person name="Neiman A.M."/>
            <person name="Nikolaou E."/>
            <person name="Quail M.A."/>
            <person name="Quinn J."/>
            <person name="Santos M.C."/>
            <person name="Schmitzberger F.F."/>
            <person name="Sherlock G."/>
            <person name="Shah P."/>
            <person name="Silverstein K.A."/>
            <person name="Skrzypek M.S."/>
            <person name="Soll D."/>
            <person name="Staggs R."/>
            <person name="Stansfield I."/>
            <person name="Stumpf M.P."/>
            <person name="Sudbery P.E."/>
            <person name="Srikantha T."/>
            <person name="Zeng Q."/>
            <person name="Berman J."/>
            <person name="Berriman M."/>
            <person name="Heitman J."/>
            <person name="Gow N.A."/>
            <person name="Lorenz M.C."/>
            <person name="Birren B.W."/>
            <person name="Kellis M."/>
            <person name="Cuomo C.A."/>
        </authorList>
    </citation>
    <scope>NUCLEOTIDE SEQUENCE [LARGE SCALE GENOMIC DNA]</scope>
    <source>
        <strain evidence="9">ATCC 11503 / BCRC 21390 / CBS 2605 / JCM 1781 / NBRC 1676 / NRRL YB-4239</strain>
    </source>
</reference>
<dbReference type="InParanoid" id="A5DX76"/>
<keyword evidence="9" id="KW-1185">Reference proteome</keyword>
<comment type="subcellular location">
    <subcellularLocation>
        <location evidence="1 6">Membrane</location>
        <topology evidence="1 6">Multi-pass membrane protein</topology>
    </subcellularLocation>
</comment>
<evidence type="ECO:0000313" key="9">
    <source>
        <dbReference type="Proteomes" id="UP000001996"/>
    </source>
</evidence>
<dbReference type="InterPro" id="IPR049555">
    <property type="entry name" value="GDT1-like_CS"/>
</dbReference>
<protein>
    <recommendedName>
        <fullName evidence="6">GDT1 family protein</fullName>
    </recommendedName>
</protein>
<keyword evidence="4 6" id="KW-1133">Transmembrane helix</keyword>
<dbReference type="OMA" id="ILGHAIC"/>
<feature type="transmembrane region" description="Helical" evidence="6">
    <location>
        <begin position="316"/>
        <end position="334"/>
    </location>
</feature>
<evidence type="ECO:0000256" key="1">
    <source>
        <dbReference type="ARBA" id="ARBA00004141"/>
    </source>
</evidence>
<dbReference type="GO" id="GO:0005384">
    <property type="term" value="F:manganese ion transmembrane transporter activity"/>
    <property type="evidence" value="ECO:0007669"/>
    <property type="project" value="TreeGrafter"/>
</dbReference>
<dbReference type="PROSITE" id="PS01214">
    <property type="entry name" value="UPF0016"/>
    <property type="match status" value="1"/>
</dbReference>
<keyword evidence="3 6" id="KW-0812">Transmembrane</keyword>
<keyword evidence="5 6" id="KW-0472">Membrane</keyword>
<dbReference type="InterPro" id="IPR001727">
    <property type="entry name" value="GDT1-like"/>
</dbReference>
<gene>
    <name evidence="8" type="ORF">LELG_01963</name>
</gene>
<keyword evidence="6" id="KW-0732">Signal</keyword>
<feature type="transmembrane region" description="Helical" evidence="6">
    <location>
        <begin position="167"/>
        <end position="184"/>
    </location>
</feature>
<dbReference type="GO" id="GO:0015085">
    <property type="term" value="F:calcium ion transmembrane transporter activity"/>
    <property type="evidence" value="ECO:0007669"/>
    <property type="project" value="TreeGrafter"/>
</dbReference>
<dbReference type="OrthoDB" id="442680at2759"/>
<dbReference type="Proteomes" id="UP000001996">
    <property type="component" value="Unassembled WGS sequence"/>
</dbReference>
<organism evidence="8 9">
    <name type="scientific">Lodderomyces elongisporus (strain ATCC 11503 / CBS 2605 / JCM 1781 / NBRC 1676 / NRRL YB-4239)</name>
    <name type="common">Yeast</name>
    <name type="synonym">Saccharomyces elongisporus</name>
    <dbReference type="NCBI Taxonomy" id="379508"/>
    <lineage>
        <taxon>Eukaryota</taxon>
        <taxon>Fungi</taxon>
        <taxon>Dikarya</taxon>
        <taxon>Ascomycota</taxon>
        <taxon>Saccharomycotina</taxon>
        <taxon>Pichiomycetes</taxon>
        <taxon>Debaryomycetaceae</taxon>
        <taxon>Candida/Lodderomyces clade</taxon>
        <taxon>Lodderomyces</taxon>
    </lineage>
</organism>